<evidence type="ECO:0008006" key="5">
    <source>
        <dbReference type="Google" id="ProtNLM"/>
    </source>
</evidence>
<evidence type="ECO:0000256" key="2">
    <source>
        <dbReference type="SAM" id="Phobius"/>
    </source>
</evidence>
<keyword evidence="4" id="KW-1185">Reference proteome</keyword>
<sequence length="1200" mass="124074">MAAMHDSSREAHGAEEPASIDEPAAACMRHLLRRQPRRKAARRRTGLRRAALALTGFTASIGFLAAVAAGALFIELRQGPISFDLKPQIVAALNARVGHGFRFDLSGTAIEATDHGPALTIRSLSVSDSAARPVVSAPSAAIAVDPMALLVGRIAPTRLDIHDVDLRLVIRPDGQVAVSAGAEAAAVPLANAFATDPATRSDTAAPPTDAVPAVAGAAPLHPGNGALRALSAALRSLVDAATAPDSALTALQRVNVTGRLVLDDRVHNTTTVFSDTALSFARDADGAPTLTVAADGPAGRWSLSARAAAEADGTRRLTVSADNLSLDEITLAGGLKSLGFDFDMPVAAHLDLRVGPGGEIAAASGTFALGAGYFKLDDPDHEPMLIDGLAGGFRFDPAAGAVLIERTELRAATSDFTLTGRVDLPRGAGDPWTSAIDASGIVGAERPNEKPIRIARAGIGFRYFPADRHFALDRFDVSGPEVDFSGTADIRSGPAGLRVHDVSTVRHMPAQTLVRLWPSFVAAPVRAWLLANLKGGTVDGGTATADLDDADFALMKAERSVADGHVRVDFGVSGVSLAFMAGVPPLSDLSATGTVTGRTFAMTVAHGDMDVAAGKRLQLAEGSTFRIPDNDPKPMPAFVDAHVTGAIETMAELLQRDALKPYADLPADSGTLHGQIDGRLDVQFPIGKDVPANAAAFSVTATATGLAVDKLVGKEGLTDATVKVDVDPKTGLHAKGEGRLYGAQTSIDLHKPPGGPGEAVIALTLDEAARAKAGMTAAGLKGPVAVKVTAALSNGEKTRAAVDVDFGRASIDGLVPGFAKPAGRPARATLTVLQRDGGVTLDNLSFEGNGAIVRGRVDLDRDGDFASARFAQVKLSPGDEMGIDAQQSGDTLKVTARAANLDARPFLKWMSAPSAPGGVAGAKGSLDLDLHASILTGQNSQAVTGAELRLLRRGKEIRRVTLAGRLGRQPLTVATSQIDNAPHFLVHAGDAGAALLFMDLYKRMAGGRLDANLVMLGQRLDGYAAVHDFTVRDDPAVRKLAVEGLASQRRDDGGAAADATGIDPSAMSFRKLEASFSKTGNIVEVRDGSMFGPALGATVSGTVDFARDQVNLGGTFVPLFGVNNLFSQLPVLGPLLGGGRHEGLLGLNYKITGSAANPVLNVNPLSVLAPGFLRQIFGAIDGSAQRAPTAGDDALRLGQE</sequence>
<reference evidence="3 4" key="2">
    <citation type="submission" date="2019-02" db="EMBL/GenBank/DDBJ databases">
        <title>'Lichenibacterium ramalinii' gen. nov. sp. nov., 'Lichenibacterium minor' gen. nov. sp. nov.</title>
        <authorList>
            <person name="Pankratov T."/>
        </authorList>
    </citation>
    <scope>NUCLEOTIDE SEQUENCE [LARGE SCALE GENOMIC DNA]</scope>
    <source>
        <strain evidence="3 4">RmlP026</strain>
    </source>
</reference>
<name>A0A4Q2U5W6_9HYPH</name>
<evidence type="ECO:0000256" key="1">
    <source>
        <dbReference type="SAM" id="MobiDB-lite"/>
    </source>
</evidence>
<feature type="region of interest" description="Disordered" evidence="1">
    <location>
        <begin position="1"/>
        <end position="20"/>
    </location>
</feature>
<gene>
    <name evidence="3" type="ORF">D3273_12645</name>
</gene>
<keyword evidence="2" id="KW-1133">Transmembrane helix</keyword>
<organism evidence="3 4">
    <name type="scientific">Lichenibacterium minor</name>
    <dbReference type="NCBI Taxonomy" id="2316528"/>
    <lineage>
        <taxon>Bacteria</taxon>
        <taxon>Pseudomonadati</taxon>
        <taxon>Pseudomonadota</taxon>
        <taxon>Alphaproteobacteria</taxon>
        <taxon>Hyphomicrobiales</taxon>
        <taxon>Lichenihabitantaceae</taxon>
        <taxon>Lichenibacterium</taxon>
    </lineage>
</organism>
<dbReference type="Proteomes" id="UP000290759">
    <property type="component" value="Unassembled WGS sequence"/>
</dbReference>
<evidence type="ECO:0000313" key="4">
    <source>
        <dbReference type="Proteomes" id="UP000290759"/>
    </source>
</evidence>
<comment type="caution">
    <text evidence="3">The sequence shown here is derived from an EMBL/GenBank/DDBJ whole genome shotgun (WGS) entry which is preliminary data.</text>
</comment>
<evidence type="ECO:0000313" key="3">
    <source>
        <dbReference type="EMBL" id="RYC31720.1"/>
    </source>
</evidence>
<reference evidence="3 4" key="1">
    <citation type="submission" date="2018-12" db="EMBL/GenBank/DDBJ databases">
        <authorList>
            <person name="Grouzdev D.S."/>
            <person name="Krutkina M.S."/>
        </authorList>
    </citation>
    <scope>NUCLEOTIDE SEQUENCE [LARGE SCALE GENOMIC DNA]</scope>
    <source>
        <strain evidence="3 4">RmlP026</strain>
    </source>
</reference>
<proteinExistence type="predicted"/>
<keyword evidence="2" id="KW-0812">Transmembrane</keyword>
<accession>A0A4Q2U5W6</accession>
<dbReference type="EMBL" id="QYBB01000012">
    <property type="protein sequence ID" value="RYC31720.1"/>
    <property type="molecule type" value="Genomic_DNA"/>
</dbReference>
<dbReference type="AlphaFoldDB" id="A0A4Q2U5W6"/>
<feature type="compositionally biased region" description="Basic and acidic residues" evidence="1">
    <location>
        <begin position="1"/>
        <end position="15"/>
    </location>
</feature>
<feature type="transmembrane region" description="Helical" evidence="2">
    <location>
        <begin position="51"/>
        <end position="74"/>
    </location>
</feature>
<protein>
    <recommendedName>
        <fullName evidence="5">DUF3971 domain-containing protein</fullName>
    </recommendedName>
</protein>
<keyword evidence="2" id="KW-0472">Membrane</keyword>